<protein>
    <submittedName>
        <fullName evidence="3">NmrA family NAD(P)-binding protein</fullName>
    </submittedName>
</protein>
<dbReference type="InterPro" id="IPR036291">
    <property type="entry name" value="NAD(P)-bd_dom_sf"/>
</dbReference>
<dbReference type="EMBL" id="JBEPCU010001933">
    <property type="protein sequence ID" value="MER6984650.1"/>
    <property type="molecule type" value="Genomic_DNA"/>
</dbReference>
<evidence type="ECO:0000256" key="1">
    <source>
        <dbReference type="SAM" id="MobiDB-lite"/>
    </source>
</evidence>
<proteinExistence type="predicted"/>
<gene>
    <name evidence="3" type="ORF">ABT317_48825</name>
</gene>
<dbReference type="InterPro" id="IPR008030">
    <property type="entry name" value="NmrA-like"/>
</dbReference>
<evidence type="ECO:0000313" key="4">
    <source>
        <dbReference type="Proteomes" id="UP001458415"/>
    </source>
</evidence>
<dbReference type="Gene3D" id="3.40.50.720">
    <property type="entry name" value="NAD(P)-binding Rossmann-like Domain"/>
    <property type="match status" value="1"/>
</dbReference>
<evidence type="ECO:0000313" key="3">
    <source>
        <dbReference type="EMBL" id="MER6984650.1"/>
    </source>
</evidence>
<accession>A0ABV1WKD2</accession>
<keyword evidence="4" id="KW-1185">Reference proteome</keyword>
<evidence type="ECO:0000259" key="2">
    <source>
        <dbReference type="Pfam" id="PF05368"/>
    </source>
</evidence>
<feature type="region of interest" description="Disordered" evidence="1">
    <location>
        <begin position="1"/>
        <end position="39"/>
    </location>
</feature>
<dbReference type="Pfam" id="PF05368">
    <property type="entry name" value="NmrA"/>
    <property type="match status" value="1"/>
</dbReference>
<dbReference type="SUPFAM" id="SSF51735">
    <property type="entry name" value="NAD(P)-binding Rossmann-fold domains"/>
    <property type="match status" value="1"/>
</dbReference>
<sequence>MPGRRGARPLVARDAPRQAAAPRPSHPDRTAGPSPGRHETWRQTVALDGTILVLGGTGRQGGAVARELLRRGHTVHALVRDP</sequence>
<feature type="non-terminal residue" evidence="3">
    <location>
        <position position="82"/>
    </location>
</feature>
<feature type="domain" description="NmrA-like" evidence="2">
    <location>
        <begin position="49"/>
        <end position="81"/>
    </location>
</feature>
<dbReference type="Proteomes" id="UP001458415">
    <property type="component" value="Unassembled WGS sequence"/>
</dbReference>
<organism evidence="3 4">
    <name type="scientific">Streptomyces carpinensis</name>
    <dbReference type="NCBI Taxonomy" id="66369"/>
    <lineage>
        <taxon>Bacteria</taxon>
        <taxon>Bacillati</taxon>
        <taxon>Actinomycetota</taxon>
        <taxon>Actinomycetes</taxon>
        <taxon>Kitasatosporales</taxon>
        <taxon>Streptomycetaceae</taxon>
        <taxon>Streptomyces</taxon>
    </lineage>
</organism>
<comment type="caution">
    <text evidence="3">The sequence shown here is derived from an EMBL/GenBank/DDBJ whole genome shotgun (WGS) entry which is preliminary data.</text>
</comment>
<name>A0ABV1WKD2_9ACTN</name>
<reference evidence="3 4" key="1">
    <citation type="submission" date="2024-06" db="EMBL/GenBank/DDBJ databases">
        <title>The Natural Products Discovery Center: Release of the First 8490 Sequenced Strains for Exploring Actinobacteria Biosynthetic Diversity.</title>
        <authorList>
            <person name="Kalkreuter E."/>
            <person name="Kautsar S.A."/>
            <person name="Yang D."/>
            <person name="Bader C.D."/>
            <person name="Teijaro C.N."/>
            <person name="Fluegel L."/>
            <person name="Davis C.M."/>
            <person name="Simpson J.R."/>
            <person name="Lauterbach L."/>
            <person name="Steele A.D."/>
            <person name="Gui C."/>
            <person name="Meng S."/>
            <person name="Li G."/>
            <person name="Viehrig K."/>
            <person name="Ye F."/>
            <person name="Su P."/>
            <person name="Kiefer A.F."/>
            <person name="Nichols A."/>
            <person name="Cepeda A.J."/>
            <person name="Yan W."/>
            <person name="Fan B."/>
            <person name="Jiang Y."/>
            <person name="Adhikari A."/>
            <person name="Zheng C.-J."/>
            <person name="Schuster L."/>
            <person name="Cowan T.M."/>
            <person name="Smanski M.J."/>
            <person name="Chevrette M.G."/>
            <person name="De Carvalho L.P.S."/>
            <person name="Shen B."/>
        </authorList>
    </citation>
    <scope>NUCLEOTIDE SEQUENCE [LARGE SCALE GENOMIC DNA]</scope>
    <source>
        <strain evidence="3 4">NPDC000634</strain>
    </source>
</reference>